<proteinExistence type="predicted"/>
<reference evidence="1 2" key="1">
    <citation type="journal article" date="2015" name="Genome Announc.">
        <title>Complete Genome Sequence of Microcystis aeruginosa NIES-2549, a Bloom-Forming Cyanobacterium from Lake Kasumigaura, Japan.</title>
        <authorList>
            <person name="Yamaguchi H."/>
            <person name="Suzuki S."/>
            <person name="Tanabe Y."/>
            <person name="Osana Y."/>
            <person name="Shimura Y."/>
            <person name="Ishida K."/>
            <person name="Kawachi M."/>
        </authorList>
    </citation>
    <scope>NUCLEOTIDE SEQUENCE [LARGE SCALE GENOMIC DNA]</scope>
    <source>
        <strain evidence="1 2">NIES-2549</strain>
    </source>
</reference>
<protein>
    <submittedName>
        <fullName evidence="1">Uncharacterized protein</fullName>
    </submittedName>
</protein>
<name>A0A0F6RNC8_MICAE</name>
<dbReference type="Proteomes" id="UP000034103">
    <property type="component" value="Chromosome"/>
</dbReference>
<sequence length="54" mass="6162">MTEEAHGHDISLHLFFSGNPVAQTDAMPRIFVKEQGLLVSPLVFRFAGRIQEHW</sequence>
<dbReference type="EMBL" id="CP011304">
    <property type="protein sequence ID" value="AKE66063.1"/>
    <property type="molecule type" value="Genomic_DNA"/>
</dbReference>
<evidence type="ECO:0000313" key="2">
    <source>
        <dbReference type="Proteomes" id="UP000034103"/>
    </source>
</evidence>
<evidence type="ECO:0000313" key="1">
    <source>
        <dbReference type="EMBL" id="AKE66063.1"/>
    </source>
</evidence>
<accession>A0A0F6RNC8</accession>
<dbReference type="HOGENOM" id="CLU_3045295_0_0_3"/>
<dbReference type="AlphaFoldDB" id="A0A0F6RNC8"/>
<organism evidence="1 2">
    <name type="scientific">Microcystis aeruginosa NIES-2549</name>
    <dbReference type="NCBI Taxonomy" id="1641812"/>
    <lineage>
        <taxon>Bacteria</taxon>
        <taxon>Bacillati</taxon>
        <taxon>Cyanobacteriota</taxon>
        <taxon>Cyanophyceae</taxon>
        <taxon>Oscillatoriophycideae</taxon>
        <taxon>Chroococcales</taxon>
        <taxon>Microcystaceae</taxon>
        <taxon>Microcystis</taxon>
    </lineage>
</organism>
<gene>
    <name evidence="1" type="ORF">MYAER_3731</name>
</gene>